<evidence type="ECO:0000313" key="2">
    <source>
        <dbReference type="Proteomes" id="UP000620124"/>
    </source>
</evidence>
<dbReference type="AlphaFoldDB" id="A0A8H6YID9"/>
<dbReference type="EMBL" id="JACAZI010000005">
    <property type="protein sequence ID" value="KAF7359672.1"/>
    <property type="molecule type" value="Genomic_DNA"/>
</dbReference>
<dbReference type="Proteomes" id="UP000620124">
    <property type="component" value="Unassembled WGS sequence"/>
</dbReference>
<comment type="caution">
    <text evidence="1">The sequence shown here is derived from an EMBL/GenBank/DDBJ whole genome shotgun (WGS) entry which is preliminary data.</text>
</comment>
<organism evidence="1 2">
    <name type="scientific">Mycena venus</name>
    <dbReference type="NCBI Taxonomy" id="2733690"/>
    <lineage>
        <taxon>Eukaryota</taxon>
        <taxon>Fungi</taxon>
        <taxon>Dikarya</taxon>
        <taxon>Basidiomycota</taxon>
        <taxon>Agaricomycotina</taxon>
        <taxon>Agaricomycetes</taxon>
        <taxon>Agaricomycetidae</taxon>
        <taxon>Agaricales</taxon>
        <taxon>Marasmiineae</taxon>
        <taxon>Mycenaceae</taxon>
        <taxon>Mycena</taxon>
    </lineage>
</organism>
<accession>A0A8H6YID9</accession>
<proteinExistence type="predicted"/>
<gene>
    <name evidence="1" type="ORF">MVEN_00691400</name>
</gene>
<reference evidence="1" key="1">
    <citation type="submission" date="2020-05" db="EMBL/GenBank/DDBJ databases">
        <title>Mycena genomes resolve the evolution of fungal bioluminescence.</title>
        <authorList>
            <person name="Tsai I.J."/>
        </authorList>
    </citation>
    <scope>NUCLEOTIDE SEQUENCE</scope>
    <source>
        <strain evidence="1">CCC161011</strain>
    </source>
</reference>
<sequence length="128" mass="14433">MNLLFRQRFSLPRTESRTESASSRARSKRHHKINRSIEISFHLNVFLRIRFTVALASGFTSVNDAGLDPASLDFFFRPTGSGTIPIRIYGMRFFGENEPYWGNVSTPVVGASNGHLTARSVKIFILVL</sequence>
<protein>
    <submittedName>
        <fullName evidence="1">Amidohydro-3 domain-containing protein</fullName>
    </submittedName>
</protein>
<keyword evidence="2" id="KW-1185">Reference proteome</keyword>
<dbReference type="OrthoDB" id="10561277at2759"/>
<evidence type="ECO:0000313" key="1">
    <source>
        <dbReference type="EMBL" id="KAF7359672.1"/>
    </source>
</evidence>
<name>A0A8H6YID9_9AGAR</name>